<accession>A0A1T5K753</accession>
<gene>
    <name evidence="2" type="ORF">SAMN05660236_1886</name>
</gene>
<dbReference type="InterPro" id="IPR006342">
    <property type="entry name" value="FkbM_mtfrase"/>
</dbReference>
<dbReference type="Proteomes" id="UP000190961">
    <property type="component" value="Unassembled WGS sequence"/>
</dbReference>
<evidence type="ECO:0000259" key="1">
    <source>
        <dbReference type="Pfam" id="PF05050"/>
    </source>
</evidence>
<organism evidence="2 3">
    <name type="scientific">Ohtaekwangia koreensis</name>
    <dbReference type="NCBI Taxonomy" id="688867"/>
    <lineage>
        <taxon>Bacteria</taxon>
        <taxon>Pseudomonadati</taxon>
        <taxon>Bacteroidota</taxon>
        <taxon>Cytophagia</taxon>
        <taxon>Cytophagales</taxon>
        <taxon>Fulvivirgaceae</taxon>
        <taxon>Ohtaekwangia</taxon>
    </lineage>
</organism>
<dbReference type="GO" id="GO:0008168">
    <property type="term" value="F:methyltransferase activity"/>
    <property type="evidence" value="ECO:0007669"/>
    <property type="project" value="UniProtKB-KW"/>
</dbReference>
<sequence length="279" mass="32068">MKYLKHLYKVISKTISSKYSYSKFELLYDYCRLVLRSIAFHKIGSSEKSSAKTGYILGYKISFSSYPQILHLVEEIFISQLYKYETSSSKPFIIDCGSNIGLAILYFKKVYPSCRIIGFEPDPATFKLLQENIHKNQLTNVTLHNVALNDKEEKTLLYKNSTSGLLTMSLIPSKDKTEKEAINTKKISDYIHETIDLIKIDVEGSEIKIIDDILRNGKSHLIKKMIIEYHPSILKIPIEKLITNLEEHHFTCGLSKDILYGDVDEVMIIARNESHDMTI</sequence>
<dbReference type="Pfam" id="PF05050">
    <property type="entry name" value="Methyltransf_21"/>
    <property type="match status" value="1"/>
</dbReference>
<dbReference type="NCBIfam" id="TIGR01444">
    <property type="entry name" value="fkbM_fam"/>
    <property type="match status" value="1"/>
</dbReference>
<evidence type="ECO:0000313" key="2">
    <source>
        <dbReference type="EMBL" id="SKC59454.1"/>
    </source>
</evidence>
<keyword evidence="3" id="KW-1185">Reference proteome</keyword>
<dbReference type="STRING" id="688867.SAMN05660236_1886"/>
<name>A0A1T5K753_9BACT</name>
<dbReference type="Gene3D" id="3.40.50.150">
    <property type="entry name" value="Vaccinia Virus protein VP39"/>
    <property type="match status" value="1"/>
</dbReference>
<dbReference type="EMBL" id="FUZU01000001">
    <property type="protein sequence ID" value="SKC59454.1"/>
    <property type="molecule type" value="Genomic_DNA"/>
</dbReference>
<dbReference type="GO" id="GO:0032259">
    <property type="term" value="P:methylation"/>
    <property type="evidence" value="ECO:0007669"/>
    <property type="project" value="UniProtKB-KW"/>
</dbReference>
<dbReference type="OrthoDB" id="9812600at2"/>
<reference evidence="2 3" key="1">
    <citation type="submission" date="2017-02" db="EMBL/GenBank/DDBJ databases">
        <authorList>
            <person name="Peterson S.W."/>
        </authorList>
    </citation>
    <scope>NUCLEOTIDE SEQUENCE [LARGE SCALE GENOMIC DNA]</scope>
    <source>
        <strain evidence="2 3">DSM 25262</strain>
    </source>
</reference>
<dbReference type="AlphaFoldDB" id="A0A1T5K753"/>
<dbReference type="InterPro" id="IPR052514">
    <property type="entry name" value="SAM-dependent_MTase"/>
</dbReference>
<dbReference type="RefSeq" id="WP_079686397.1">
    <property type="nucleotide sequence ID" value="NZ_FUZU01000001.1"/>
</dbReference>
<evidence type="ECO:0000313" key="3">
    <source>
        <dbReference type="Proteomes" id="UP000190961"/>
    </source>
</evidence>
<protein>
    <submittedName>
        <fullName evidence="2">Methyltransferase, FkbM family</fullName>
    </submittedName>
</protein>
<dbReference type="CDD" id="cd02440">
    <property type="entry name" value="AdoMet_MTases"/>
    <property type="match status" value="1"/>
</dbReference>
<feature type="domain" description="Methyltransferase FkbM" evidence="1">
    <location>
        <begin position="95"/>
        <end position="233"/>
    </location>
</feature>
<dbReference type="PANTHER" id="PTHR34203">
    <property type="entry name" value="METHYLTRANSFERASE, FKBM FAMILY PROTEIN"/>
    <property type="match status" value="1"/>
</dbReference>
<keyword evidence="2" id="KW-0808">Transferase</keyword>
<keyword evidence="2" id="KW-0489">Methyltransferase</keyword>
<proteinExistence type="predicted"/>
<dbReference type="SUPFAM" id="SSF53335">
    <property type="entry name" value="S-adenosyl-L-methionine-dependent methyltransferases"/>
    <property type="match status" value="1"/>
</dbReference>
<dbReference type="PANTHER" id="PTHR34203:SF15">
    <property type="entry name" value="SLL1173 PROTEIN"/>
    <property type="match status" value="1"/>
</dbReference>
<dbReference type="InterPro" id="IPR029063">
    <property type="entry name" value="SAM-dependent_MTases_sf"/>
</dbReference>